<dbReference type="EMBL" id="QXHD01000004">
    <property type="protein sequence ID" value="NEZ60078.1"/>
    <property type="molecule type" value="Genomic_DNA"/>
</dbReference>
<comment type="caution">
    <text evidence="2">The sequence shown here is derived from an EMBL/GenBank/DDBJ whole genome shotgun (WGS) entry which is preliminary data.</text>
</comment>
<feature type="transmembrane region" description="Helical" evidence="1">
    <location>
        <begin position="361"/>
        <end position="378"/>
    </location>
</feature>
<reference evidence="2 3" key="1">
    <citation type="journal article" date="2020" name="Microb. Ecol.">
        <title>Ecogenomics of the Marine Benthic Filamentous Cyanobacterium Adonisia.</title>
        <authorList>
            <person name="Walter J.M."/>
            <person name="Coutinho F.H."/>
            <person name="Leomil L."/>
            <person name="Hargreaves P.I."/>
            <person name="Campeao M.E."/>
            <person name="Vieira V.V."/>
            <person name="Silva B.S."/>
            <person name="Fistarol G.O."/>
            <person name="Salomon P.S."/>
            <person name="Sawabe T."/>
            <person name="Mino S."/>
            <person name="Hosokawa M."/>
            <person name="Miyashita H."/>
            <person name="Maruyama F."/>
            <person name="van Verk M.C."/>
            <person name="Dutilh B.E."/>
            <person name="Thompson C.C."/>
            <person name="Thompson F.L."/>
        </authorList>
    </citation>
    <scope>NUCLEOTIDE SEQUENCE [LARGE SCALE GENOMIC DNA]</scope>
    <source>
        <strain evidence="2 3">CCMR0081</strain>
    </source>
</reference>
<dbReference type="RefSeq" id="WP_163702774.1">
    <property type="nucleotide sequence ID" value="NZ_QXHD01000004.1"/>
</dbReference>
<feature type="transmembrane region" description="Helical" evidence="1">
    <location>
        <begin position="148"/>
        <end position="167"/>
    </location>
</feature>
<keyword evidence="1" id="KW-0812">Transmembrane</keyword>
<gene>
    <name evidence="2" type="ORF">DXZ20_31430</name>
</gene>
<dbReference type="AlphaFoldDB" id="A0A6M0RV11"/>
<feature type="transmembrane region" description="Helical" evidence="1">
    <location>
        <begin position="209"/>
        <end position="232"/>
    </location>
</feature>
<evidence type="ECO:0008006" key="4">
    <source>
        <dbReference type="Google" id="ProtNLM"/>
    </source>
</evidence>
<proteinExistence type="predicted"/>
<evidence type="ECO:0000313" key="2">
    <source>
        <dbReference type="EMBL" id="NEZ60078.1"/>
    </source>
</evidence>
<keyword evidence="1" id="KW-1133">Transmembrane helix</keyword>
<feature type="transmembrane region" description="Helical" evidence="1">
    <location>
        <begin position="12"/>
        <end position="31"/>
    </location>
</feature>
<feature type="transmembrane region" description="Helical" evidence="1">
    <location>
        <begin position="303"/>
        <end position="323"/>
    </location>
</feature>
<keyword evidence="1" id="KW-0472">Membrane</keyword>
<feature type="transmembrane region" description="Helical" evidence="1">
    <location>
        <begin position="79"/>
        <end position="105"/>
    </location>
</feature>
<evidence type="ECO:0000256" key="1">
    <source>
        <dbReference type="SAM" id="Phobius"/>
    </source>
</evidence>
<feature type="transmembrane region" description="Helical" evidence="1">
    <location>
        <begin position="111"/>
        <end position="128"/>
    </location>
</feature>
<dbReference type="Proteomes" id="UP000481033">
    <property type="component" value="Unassembled WGS sequence"/>
</dbReference>
<feature type="transmembrane region" description="Helical" evidence="1">
    <location>
        <begin position="173"/>
        <end position="197"/>
    </location>
</feature>
<feature type="transmembrane region" description="Helical" evidence="1">
    <location>
        <begin position="265"/>
        <end position="283"/>
    </location>
</feature>
<name>A0A6M0RV11_9CYAN</name>
<accession>A0A6M0RV11</accession>
<feature type="transmembrane region" description="Helical" evidence="1">
    <location>
        <begin position="335"/>
        <end position="354"/>
    </location>
</feature>
<protein>
    <recommendedName>
        <fullName evidence="4">Glycosyltransferase RgtA/B/C/D-like domain-containing protein</fullName>
    </recommendedName>
</protein>
<sequence length="537" mass="59981">MNSLSQKQSAIQTWVLPVATITLFLCLKFLFIRNMGSVNELHHLPMARHFADPTWLANDIYYSEPSGYRLLFQLIFGHLTATVGFLATSIIGRILGYLALAIGLWTLARSLGIRLLTLLVAIGLFVYVRRPQGVIAGEWLLGSIEPKIFAYSAIFMALSAMFSGRYLRMVALLGIAASFHALVGGWASIAILLWLLWRQPKVLLDGRRWLAAVPIYLVTGIFAWIAVFTQLLRPVEGGGVSPSYIYSFLRNPHHVNPFAWPQDEWLYLLAYLLVFTGCVVYVLRSHPKQTPQDKTIAKHRADFVCFILCTLILFGAGLLVAPFDSNGQILQYYPFRVGDLMLALGTGFFLALALEQLLFRYPMGAIAITLVILFGFGVEATRFYDKGMALQTFPSKAQGVNPEMIATANWLKQHVPDGDVVVSSPVDLSALPWLSDHPSVAKFRFVPSASSADVDAWFTRITDLGGGIDLLSYVDLRKDTRRLIRNDLTAAYNNLDATQIKALMDKYKGQYAVTNAEHLVDLPVVYENPRYRVYASK</sequence>
<organism evidence="2 3">
    <name type="scientific">Adonisia turfae CCMR0081</name>
    <dbReference type="NCBI Taxonomy" id="2292702"/>
    <lineage>
        <taxon>Bacteria</taxon>
        <taxon>Bacillati</taxon>
        <taxon>Cyanobacteriota</taxon>
        <taxon>Adonisia</taxon>
        <taxon>Adonisia turfae</taxon>
    </lineage>
</organism>
<evidence type="ECO:0000313" key="3">
    <source>
        <dbReference type="Proteomes" id="UP000481033"/>
    </source>
</evidence>
<keyword evidence="3" id="KW-1185">Reference proteome</keyword>